<evidence type="ECO:0000256" key="4">
    <source>
        <dbReference type="ARBA" id="ARBA00022692"/>
    </source>
</evidence>
<evidence type="ECO:0000256" key="1">
    <source>
        <dbReference type="ARBA" id="ARBA00004651"/>
    </source>
</evidence>
<dbReference type="SUPFAM" id="SSF161098">
    <property type="entry name" value="MetI-like"/>
    <property type="match status" value="1"/>
</dbReference>
<protein>
    <submittedName>
        <fullName evidence="10">NitT/TauT family transport system permease protein</fullName>
    </submittedName>
</protein>
<reference evidence="10 11" key="1">
    <citation type="submission" date="2020-08" db="EMBL/GenBank/DDBJ databases">
        <title>Genomic Encyclopedia of Type Strains, Phase IV (KMG-IV): sequencing the most valuable type-strain genomes for metagenomic binning, comparative biology and taxonomic classification.</title>
        <authorList>
            <person name="Goeker M."/>
        </authorList>
    </citation>
    <scope>NUCLEOTIDE SEQUENCE [LARGE SCALE GENOMIC DNA]</scope>
    <source>
        <strain evidence="10 11">DSM 7051</strain>
    </source>
</reference>
<evidence type="ECO:0000259" key="9">
    <source>
        <dbReference type="Pfam" id="PF00528"/>
    </source>
</evidence>
<keyword evidence="5 7" id="KW-1133">Transmembrane helix</keyword>
<dbReference type="InterPro" id="IPR000515">
    <property type="entry name" value="MetI-like"/>
</dbReference>
<comment type="caution">
    <text evidence="10">The sequence shown here is derived from an EMBL/GenBank/DDBJ whole genome shotgun (WGS) entry which is preliminary data.</text>
</comment>
<dbReference type="GO" id="GO:0055085">
    <property type="term" value="P:transmembrane transport"/>
    <property type="evidence" value="ECO:0007669"/>
    <property type="project" value="InterPro"/>
</dbReference>
<evidence type="ECO:0000256" key="3">
    <source>
        <dbReference type="ARBA" id="ARBA00022475"/>
    </source>
</evidence>
<accession>A0A7X0F4N8</accession>
<feature type="chain" id="PRO_5031050534" evidence="8">
    <location>
        <begin position="29"/>
        <end position="377"/>
    </location>
</feature>
<gene>
    <name evidence="10" type="ORF">GGR00_000771</name>
</gene>
<feature type="transmembrane region" description="Helical" evidence="7">
    <location>
        <begin position="94"/>
        <end position="112"/>
    </location>
</feature>
<keyword evidence="2" id="KW-0813">Transport</keyword>
<keyword evidence="8" id="KW-0732">Signal</keyword>
<dbReference type="Gene3D" id="1.10.3720.10">
    <property type="entry name" value="MetI-like"/>
    <property type="match status" value="1"/>
</dbReference>
<dbReference type="Pfam" id="PF00528">
    <property type="entry name" value="BPD_transp_1"/>
    <property type="match status" value="1"/>
</dbReference>
<proteinExistence type="predicted"/>
<dbReference type="PANTHER" id="PTHR30151:SF41">
    <property type="entry name" value="ABC TRANSPORTER PERMEASE PROTEIN"/>
    <property type="match status" value="1"/>
</dbReference>
<keyword evidence="4 7" id="KW-0812">Transmembrane</keyword>
<comment type="subcellular location">
    <subcellularLocation>
        <location evidence="1">Cell membrane</location>
        <topology evidence="1">Multi-pass membrane protein</topology>
    </subcellularLocation>
</comment>
<dbReference type="InterPro" id="IPR035906">
    <property type="entry name" value="MetI-like_sf"/>
</dbReference>
<feature type="transmembrane region" description="Helical" evidence="7">
    <location>
        <begin position="243"/>
        <end position="264"/>
    </location>
</feature>
<name>A0A7X0F4N8_9HYPH</name>
<feature type="transmembrane region" description="Helical" evidence="7">
    <location>
        <begin position="214"/>
        <end position="237"/>
    </location>
</feature>
<feature type="transmembrane region" description="Helical" evidence="7">
    <location>
        <begin position="38"/>
        <end position="58"/>
    </location>
</feature>
<dbReference type="EMBL" id="JACHOU010000001">
    <property type="protein sequence ID" value="MBB6353019.1"/>
    <property type="molecule type" value="Genomic_DNA"/>
</dbReference>
<feature type="transmembrane region" description="Helical" evidence="7">
    <location>
        <begin position="124"/>
        <end position="144"/>
    </location>
</feature>
<sequence>MMNSKPSWQVLLALVLCAAAMATMPMLATEATAPMSNGMSSLVIGLVALSGVASFAMFSGLASAAVLFIGAHGAAWLLIAGISGNEGMARTPYFLLLTAAWLLAWRCVAVLSAHRPVSQQARTLLRLVIPAIFGAWILIIWEAVTRGAGIPFILLPPPSAIAARIGASLPTLAADVRQTIFKAVLFGYIVGCASGFAVAILADRVPFLRKGLLPIGNMVSALPIIGVAPIMVIWFGFEWQSKAAVVIIMTFFPMLVNTVAGLAASGHMERDLMRTYASNYWQTLFKLRLPAAAPFIFNALKINSTLALIGAIVAEFFGTPIVGMGFRISTEIGRMNVDMVWAEIAVAALAGSVFYGVVALIERATTFWHPSVRGGRA</sequence>
<keyword evidence="6 7" id="KW-0472">Membrane</keyword>
<keyword evidence="11" id="KW-1185">Reference proteome</keyword>
<evidence type="ECO:0000313" key="10">
    <source>
        <dbReference type="EMBL" id="MBB6353019.1"/>
    </source>
</evidence>
<feature type="transmembrane region" description="Helical" evidence="7">
    <location>
        <begin position="180"/>
        <end position="202"/>
    </location>
</feature>
<evidence type="ECO:0000256" key="6">
    <source>
        <dbReference type="ARBA" id="ARBA00023136"/>
    </source>
</evidence>
<evidence type="ECO:0000313" key="11">
    <source>
        <dbReference type="Proteomes" id="UP000536262"/>
    </source>
</evidence>
<feature type="transmembrane region" description="Helical" evidence="7">
    <location>
        <begin position="340"/>
        <end position="361"/>
    </location>
</feature>
<dbReference type="AlphaFoldDB" id="A0A7X0F4N8"/>
<evidence type="ECO:0000256" key="2">
    <source>
        <dbReference type="ARBA" id="ARBA00022448"/>
    </source>
</evidence>
<dbReference type="RefSeq" id="WP_055969842.1">
    <property type="nucleotide sequence ID" value="NZ_BAABEG010000001.1"/>
</dbReference>
<dbReference type="Proteomes" id="UP000536262">
    <property type="component" value="Unassembled WGS sequence"/>
</dbReference>
<feature type="transmembrane region" description="Helical" evidence="7">
    <location>
        <begin position="306"/>
        <end position="328"/>
    </location>
</feature>
<dbReference type="CDD" id="cd06261">
    <property type="entry name" value="TM_PBP2"/>
    <property type="match status" value="1"/>
</dbReference>
<dbReference type="GO" id="GO:0005886">
    <property type="term" value="C:plasma membrane"/>
    <property type="evidence" value="ECO:0007669"/>
    <property type="project" value="UniProtKB-SubCell"/>
</dbReference>
<evidence type="ECO:0000256" key="8">
    <source>
        <dbReference type="SAM" id="SignalP"/>
    </source>
</evidence>
<feature type="signal peptide" evidence="8">
    <location>
        <begin position="1"/>
        <end position="28"/>
    </location>
</feature>
<evidence type="ECO:0000256" key="7">
    <source>
        <dbReference type="SAM" id="Phobius"/>
    </source>
</evidence>
<dbReference type="PANTHER" id="PTHR30151">
    <property type="entry name" value="ALKANE SULFONATE ABC TRANSPORTER-RELATED, MEMBRANE SUBUNIT"/>
    <property type="match status" value="1"/>
</dbReference>
<evidence type="ECO:0000256" key="5">
    <source>
        <dbReference type="ARBA" id="ARBA00022989"/>
    </source>
</evidence>
<keyword evidence="3" id="KW-1003">Cell membrane</keyword>
<feature type="domain" description="ABC transmembrane type-1" evidence="9">
    <location>
        <begin position="197"/>
        <end position="365"/>
    </location>
</feature>
<organism evidence="10 11">
    <name type="scientific">Aminobacter aganoensis</name>
    <dbReference type="NCBI Taxonomy" id="83264"/>
    <lineage>
        <taxon>Bacteria</taxon>
        <taxon>Pseudomonadati</taxon>
        <taxon>Pseudomonadota</taxon>
        <taxon>Alphaproteobacteria</taxon>
        <taxon>Hyphomicrobiales</taxon>
        <taxon>Phyllobacteriaceae</taxon>
        <taxon>Aminobacter</taxon>
    </lineage>
</organism>
<feature type="transmembrane region" description="Helical" evidence="7">
    <location>
        <begin position="65"/>
        <end position="82"/>
    </location>
</feature>